<evidence type="ECO:0000313" key="2">
    <source>
        <dbReference type="EMBL" id="RMB56757.1"/>
    </source>
</evidence>
<protein>
    <submittedName>
        <fullName evidence="2">Rod shape-determining protein MreD</fullName>
    </submittedName>
</protein>
<dbReference type="OrthoDB" id="1132160at2"/>
<comment type="caution">
    <text evidence="2">The sequence shown here is derived from an EMBL/GenBank/DDBJ whole genome shotgun (WGS) entry which is preliminary data.</text>
</comment>
<evidence type="ECO:0000313" key="3">
    <source>
        <dbReference type="Proteomes" id="UP000281985"/>
    </source>
</evidence>
<dbReference type="EMBL" id="REFV01000014">
    <property type="protein sequence ID" value="RMB56757.1"/>
    <property type="molecule type" value="Genomic_DNA"/>
</dbReference>
<dbReference type="Proteomes" id="UP000281985">
    <property type="component" value="Unassembled WGS sequence"/>
</dbReference>
<dbReference type="AlphaFoldDB" id="A0A3M0FXU6"/>
<keyword evidence="3" id="KW-1185">Reference proteome</keyword>
<gene>
    <name evidence="2" type="ORF">EAX61_13215</name>
</gene>
<evidence type="ECO:0000256" key="1">
    <source>
        <dbReference type="SAM" id="Phobius"/>
    </source>
</evidence>
<feature type="transmembrane region" description="Helical" evidence="1">
    <location>
        <begin position="12"/>
        <end position="32"/>
    </location>
</feature>
<keyword evidence="1" id="KW-0812">Transmembrane</keyword>
<feature type="transmembrane region" description="Helical" evidence="1">
    <location>
        <begin position="71"/>
        <end position="93"/>
    </location>
</feature>
<sequence length="168" mass="18951">MSNNIVLNILRFLGLIIVQLYVFNNMNIFGYINPLPYVLFVIVFPFSANRSLYLFLAFLTGLTLDMFGNSGGIHAAACLFVAFSRPVVTRFVYGVSYEYNAVKLSKGTFYERVLFILILVVIHHLVFFSLEVFNIASILYILKKALITSVGTALFCVLFSILFSGRSE</sequence>
<accession>A0A3M0FXU6</accession>
<feature type="transmembrane region" description="Helical" evidence="1">
    <location>
        <begin position="145"/>
        <end position="165"/>
    </location>
</feature>
<proteinExistence type="predicted"/>
<organism evidence="2 3">
    <name type="scientific">Dokdonia sinensis</name>
    <dbReference type="NCBI Taxonomy" id="2479847"/>
    <lineage>
        <taxon>Bacteria</taxon>
        <taxon>Pseudomonadati</taxon>
        <taxon>Bacteroidota</taxon>
        <taxon>Flavobacteriia</taxon>
        <taxon>Flavobacteriales</taxon>
        <taxon>Flavobacteriaceae</taxon>
        <taxon>Dokdonia</taxon>
    </lineage>
</organism>
<feature type="transmembrane region" description="Helical" evidence="1">
    <location>
        <begin position="113"/>
        <end position="133"/>
    </location>
</feature>
<name>A0A3M0FXU6_9FLAO</name>
<feature type="transmembrane region" description="Helical" evidence="1">
    <location>
        <begin position="38"/>
        <end position="59"/>
    </location>
</feature>
<dbReference type="RefSeq" id="WP_121918177.1">
    <property type="nucleotide sequence ID" value="NZ_REFV01000014.1"/>
</dbReference>
<keyword evidence="1" id="KW-0472">Membrane</keyword>
<reference evidence="2 3" key="1">
    <citation type="submission" date="2018-10" db="EMBL/GenBank/DDBJ databases">
        <title>Dokdonia luteus sp. nov., isolated from sea water.</title>
        <authorList>
            <person name="Zhou L.Y."/>
            <person name="Du Z.J."/>
        </authorList>
    </citation>
    <scope>NUCLEOTIDE SEQUENCE [LARGE SCALE GENOMIC DNA]</scope>
    <source>
        <strain evidence="2 3">SH27</strain>
    </source>
</reference>
<keyword evidence="1" id="KW-1133">Transmembrane helix</keyword>